<dbReference type="EMBL" id="CM047940">
    <property type="protein sequence ID" value="KAI9904213.1"/>
    <property type="molecule type" value="Genomic_DNA"/>
</dbReference>
<gene>
    <name evidence="1" type="ORF">N3K66_000742</name>
</gene>
<evidence type="ECO:0000313" key="2">
    <source>
        <dbReference type="Proteomes" id="UP001163324"/>
    </source>
</evidence>
<organism evidence="1 2">
    <name type="scientific">Trichothecium roseum</name>
    <dbReference type="NCBI Taxonomy" id="47278"/>
    <lineage>
        <taxon>Eukaryota</taxon>
        <taxon>Fungi</taxon>
        <taxon>Dikarya</taxon>
        <taxon>Ascomycota</taxon>
        <taxon>Pezizomycotina</taxon>
        <taxon>Sordariomycetes</taxon>
        <taxon>Hypocreomycetidae</taxon>
        <taxon>Hypocreales</taxon>
        <taxon>Hypocreales incertae sedis</taxon>
        <taxon>Trichothecium</taxon>
    </lineage>
</organism>
<dbReference type="Proteomes" id="UP001163324">
    <property type="component" value="Chromosome 1"/>
</dbReference>
<keyword evidence="2" id="KW-1185">Reference proteome</keyword>
<reference evidence="1" key="1">
    <citation type="submission" date="2022-10" db="EMBL/GenBank/DDBJ databases">
        <title>Complete Genome of Trichothecium roseum strain YXFP-22015, a Plant Pathogen Isolated from Citrus.</title>
        <authorList>
            <person name="Wang Y."/>
            <person name="Zhu L."/>
        </authorList>
    </citation>
    <scope>NUCLEOTIDE SEQUENCE</scope>
    <source>
        <strain evidence="1">YXFP-22015</strain>
    </source>
</reference>
<name>A0ACC0VDM2_9HYPO</name>
<evidence type="ECO:0000313" key="1">
    <source>
        <dbReference type="EMBL" id="KAI9904213.1"/>
    </source>
</evidence>
<comment type="caution">
    <text evidence="1">The sequence shown here is derived from an EMBL/GenBank/DDBJ whole genome shotgun (WGS) entry which is preliminary data.</text>
</comment>
<protein>
    <submittedName>
        <fullName evidence="1">Uncharacterized protein</fullName>
    </submittedName>
</protein>
<proteinExistence type="predicted"/>
<sequence>MHALPKPSAAFGEKKAQILEQLSRPEADYADLSPKGSVDVGIRDLIGEINGVDGFVTTSSCAGRVSVFVEGRRTADPTTTTTTATAEEEGEEERSGRRQQLATPGGKGGGGTWAFISHDPVPNDGAWIDTLQMEGDDDDNVDADEETSASDPDPADRRLIHFKFEPMILHVYTASPQHAQLILGCALQAGFRESGAINIASPPPRQGSVNEETTAATPMVGIRSMGLGFESLIGHLGKGGHRRRLELTVSRSHLDTLMAVANDRFAENARRIARFRRAFLDARRPRTNPDGLAWEDAAARRERKKAEGLRKRAELLEAGRTRTRKDRQTEDGLYPGREPDDDNDNDRL</sequence>
<accession>A0ACC0VDM2</accession>